<sequence>EASWLKELSRNIGALPELRGGLYRAVNSQARIIVEMNCKLGTLAKIHYWHKRWMP</sequence>
<dbReference type="AlphaFoldDB" id="A0A1A8MTC3"/>
<name>A0A1A8MTC3_9TELE</name>
<dbReference type="EMBL" id="HAEF01018939">
    <property type="protein sequence ID" value="SBR60098.1"/>
    <property type="molecule type" value="Transcribed_RNA"/>
</dbReference>
<reference evidence="1" key="1">
    <citation type="submission" date="2016-05" db="EMBL/GenBank/DDBJ databases">
        <authorList>
            <person name="Lavstsen T."/>
            <person name="Jespersen J.S."/>
        </authorList>
    </citation>
    <scope>NUCLEOTIDE SEQUENCE</scope>
    <source>
        <tissue evidence="1">Brain</tissue>
    </source>
</reference>
<gene>
    <name evidence="1" type="primary">Nfu_g_1_022951</name>
</gene>
<proteinExistence type="predicted"/>
<feature type="non-terminal residue" evidence="1">
    <location>
        <position position="55"/>
    </location>
</feature>
<organism evidence="1">
    <name type="scientific">Nothobranchius pienaari</name>
    <dbReference type="NCBI Taxonomy" id="704102"/>
    <lineage>
        <taxon>Eukaryota</taxon>
        <taxon>Metazoa</taxon>
        <taxon>Chordata</taxon>
        <taxon>Craniata</taxon>
        <taxon>Vertebrata</taxon>
        <taxon>Euteleostomi</taxon>
        <taxon>Actinopterygii</taxon>
        <taxon>Neopterygii</taxon>
        <taxon>Teleostei</taxon>
        <taxon>Neoteleostei</taxon>
        <taxon>Acanthomorphata</taxon>
        <taxon>Ovalentaria</taxon>
        <taxon>Atherinomorphae</taxon>
        <taxon>Cyprinodontiformes</taxon>
        <taxon>Nothobranchiidae</taxon>
        <taxon>Nothobranchius</taxon>
    </lineage>
</organism>
<evidence type="ECO:0000313" key="1">
    <source>
        <dbReference type="EMBL" id="SBR60098.1"/>
    </source>
</evidence>
<protein>
    <submittedName>
        <fullName evidence="1">Uncharacterized protein</fullName>
    </submittedName>
</protein>
<reference evidence="1" key="2">
    <citation type="submission" date="2016-06" db="EMBL/GenBank/DDBJ databases">
        <title>The genome of a short-lived fish provides insights into sex chromosome evolution and the genetic control of aging.</title>
        <authorList>
            <person name="Reichwald K."/>
            <person name="Felder M."/>
            <person name="Petzold A."/>
            <person name="Koch P."/>
            <person name="Groth M."/>
            <person name="Platzer M."/>
        </authorList>
    </citation>
    <scope>NUCLEOTIDE SEQUENCE</scope>
    <source>
        <tissue evidence="1">Brain</tissue>
    </source>
</reference>
<accession>A0A1A8MTC3</accession>
<feature type="non-terminal residue" evidence="1">
    <location>
        <position position="1"/>
    </location>
</feature>